<feature type="region of interest" description="Disordered" evidence="1">
    <location>
        <begin position="1"/>
        <end position="28"/>
    </location>
</feature>
<protein>
    <submittedName>
        <fullName evidence="2">Uncharacterized protein</fullName>
    </submittedName>
</protein>
<evidence type="ECO:0000313" key="3">
    <source>
        <dbReference type="Proteomes" id="UP000075886"/>
    </source>
</evidence>
<evidence type="ECO:0000313" key="2">
    <source>
        <dbReference type="EnsemblMetazoa" id="AFAF014895-PA"/>
    </source>
</evidence>
<sequence>MVSNKAPTNEGNKRTGNQMANRQRFKPGMGKPYGPMNNMRNMNAMFNANQLGDDPGFLDFNDDSITSTNSGPGNNFGGPITANGSDAGNKAPFVNGNRRMNVPMKRPMKNGAPGGGMRHRMNGGGNGMPNWGGPMAPPNMFPGPPAPAGRRGPMHPPPLPPPVPPAHFRNGMRMRGPQNGRFGAGPPGPMSLLAMNRPIPPPIPPMGGRPMPPPPGMGRMMPPPMRQGPDGGPMRRNMNGNMHARVMGGKMNPFPRNGMAPNGGGGGVMGPMGKRMRPRPTQQQNREEYPLDKPWVTEEIKGEHDKKTDLANRLKGHRDDALFAQFKEQRDKFVKMYEAARLEYIGKHPEQKNQTLAPLPPLAQKQKQNQLLIAVQLSLLRPPMHLLLRLVPPKPMIPQKSHPLLQMSKACQQKRKHQMLPLVKANKKLLQFSRSYPYPF</sequence>
<dbReference type="VEuPathDB" id="VectorBase:AFAF014895"/>
<keyword evidence="3" id="KW-1185">Reference proteome</keyword>
<dbReference type="Proteomes" id="UP000075886">
    <property type="component" value="Unassembled WGS sequence"/>
</dbReference>
<accession>A0A182QQJ9</accession>
<reference evidence="3" key="1">
    <citation type="submission" date="2014-01" db="EMBL/GenBank/DDBJ databases">
        <title>The Genome Sequence of Anopheles farauti FAR1 (V2).</title>
        <authorList>
            <consortium name="The Broad Institute Genomics Platform"/>
            <person name="Neafsey D.E."/>
            <person name="Besansky N."/>
            <person name="Howell P."/>
            <person name="Walton C."/>
            <person name="Young S.K."/>
            <person name="Zeng Q."/>
            <person name="Gargeya S."/>
            <person name="Fitzgerald M."/>
            <person name="Haas B."/>
            <person name="Abouelleil A."/>
            <person name="Allen A.W."/>
            <person name="Alvarado L."/>
            <person name="Arachchi H.M."/>
            <person name="Berlin A.M."/>
            <person name="Chapman S.B."/>
            <person name="Gainer-Dewar J."/>
            <person name="Goldberg J."/>
            <person name="Griggs A."/>
            <person name="Gujja S."/>
            <person name="Hansen M."/>
            <person name="Howarth C."/>
            <person name="Imamovic A."/>
            <person name="Ireland A."/>
            <person name="Larimer J."/>
            <person name="McCowan C."/>
            <person name="Murphy C."/>
            <person name="Pearson M."/>
            <person name="Poon T.W."/>
            <person name="Priest M."/>
            <person name="Roberts A."/>
            <person name="Saif S."/>
            <person name="Shea T."/>
            <person name="Sisk P."/>
            <person name="Sykes S."/>
            <person name="Wortman J."/>
            <person name="Nusbaum C."/>
            <person name="Birren B."/>
        </authorList>
    </citation>
    <scope>NUCLEOTIDE SEQUENCE [LARGE SCALE GENOMIC DNA]</scope>
    <source>
        <strain evidence="3">FAR1</strain>
    </source>
</reference>
<reference evidence="2" key="2">
    <citation type="submission" date="2020-05" db="UniProtKB">
        <authorList>
            <consortium name="EnsemblMetazoa"/>
        </authorList>
    </citation>
    <scope>IDENTIFICATION</scope>
    <source>
        <strain evidence="2">FAR1</strain>
    </source>
</reference>
<dbReference type="EMBL" id="AXCN02000131">
    <property type="status" value="NOT_ANNOTATED_CDS"/>
    <property type="molecule type" value="Genomic_DNA"/>
</dbReference>
<proteinExistence type="predicted"/>
<dbReference type="EnsemblMetazoa" id="AFAF014895-RA">
    <property type="protein sequence ID" value="AFAF014895-PA"/>
    <property type="gene ID" value="AFAF014895"/>
</dbReference>
<dbReference type="AlphaFoldDB" id="A0A182QQJ9"/>
<feature type="region of interest" description="Disordered" evidence="1">
    <location>
        <begin position="94"/>
        <end position="115"/>
    </location>
</feature>
<dbReference type="STRING" id="69004.A0A182QQJ9"/>
<organism evidence="2 3">
    <name type="scientific">Anopheles farauti</name>
    <dbReference type="NCBI Taxonomy" id="69004"/>
    <lineage>
        <taxon>Eukaryota</taxon>
        <taxon>Metazoa</taxon>
        <taxon>Ecdysozoa</taxon>
        <taxon>Arthropoda</taxon>
        <taxon>Hexapoda</taxon>
        <taxon>Insecta</taxon>
        <taxon>Pterygota</taxon>
        <taxon>Neoptera</taxon>
        <taxon>Endopterygota</taxon>
        <taxon>Diptera</taxon>
        <taxon>Nematocera</taxon>
        <taxon>Culicoidea</taxon>
        <taxon>Culicidae</taxon>
        <taxon>Anophelinae</taxon>
        <taxon>Anopheles</taxon>
    </lineage>
</organism>
<feature type="compositionally biased region" description="Polar residues" evidence="1">
    <location>
        <begin position="1"/>
        <end position="21"/>
    </location>
</feature>
<evidence type="ECO:0000256" key="1">
    <source>
        <dbReference type="SAM" id="MobiDB-lite"/>
    </source>
</evidence>
<name>A0A182QQJ9_9DIPT</name>